<keyword evidence="7" id="KW-0472">Membrane</keyword>
<organism evidence="10 11">
    <name type="scientific">Mucilaginibacter robiniae</name>
    <dbReference type="NCBI Taxonomy" id="2728022"/>
    <lineage>
        <taxon>Bacteria</taxon>
        <taxon>Pseudomonadati</taxon>
        <taxon>Bacteroidota</taxon>
        <taxon>Sphingobacteriia</taxon>
        <taxon>Sphingobacteriales</taxon>
        <taxon>Sphingobacteriaceae</taxon>
        <taxon>Mucilaginibacter</taxon>
    </lineage>
</organism>
<dbReference type="SUPFAM" id="SSF47384">
    <property type="entry name" value="Homodimeric domain of signal transducing histidine kinase"/>
    <property type="match status" value="1"/>
</dbReference>
<keyword evidence="11" id="KW-1185">Reference proteome</keyword>
<dbReference type="InterPro" id="IPR036097">
    <property type="entry name" value="HisK_dim/P_sf"/>
</dbReference>
<dbReference type="Gene3D" id="2.10.70.100">
    <property type="match status" value="1"/>
</dbReference>
<dbReference type="NCBIfam" id="TIGR00229">
    <property type="entry name" value="sensory_box"/>
    <property type="match status" value="2"/>
</dbReference>
<keyword evidence="7" id="KW-1133">Transmembrane helix</keyword>
<accession>A0A7L5E763</accession>
<feature type="domain" description="PAS" evidence="8">
    <location>
        <begin position="72"/>
        <end position="115"/>
    </location>
</feature>
<evidence type="ECO:0000313" key="10">
    <source>
        <dbReference type="EMBL" id="QJD97634.1"/>
    </source>
</evidence>
<dbReference type="AlphaFoldDB" id="A0A7L5E763"/>
<dbReference type="Proteomes" id="UP000503278">
    <property type="component" value="Chromosome"/>
</dbReference>
<dbReference type="KEGG" id="mrob:HH214_18000"/>
<dbReference type="SMART" id="SM00086">
    <property type="entry name" value="PAC"/>
    <property type="match status" value="4"/>
</dbReference>
<keyword evidence="5" id="KW-0418">Kinase</keyword>
<dbReference type="InterPro" id="IPR052162">
    <property type="entry name" value="Sensor_kinase/Photoreceptor"/>
</dbReference>
<keyword evidence="6" id="KW-0175">Coiled coil</keyword>
<protein>
    <recommendedName>
        <fullName evidence="2">histidine kinase</fullName>
        <ecNumber evidence="2">2.7.13.3</ecNumber>
    </recommendedName>
</protein>
<evidence type="ECO:0000259" key="8">
    <source>
        <dbReference type="PROSITE" id="PS50112"/>
    </source>
</evidence>
<dbReference type="PROSITE" id="PS50112">
    <property type="entry name" value="PAS"/>
    <property type="match status" value="2"/>
</dbReference>
<feature type="transmembrane region" description="Helical" evidence="7">
    <location>
        <begin position="6"/>
        <end position="28"/>
    </location>
</feature>
<dbReference type="InterPro" id="IPR000014">
    <property type="entry name" value="PAS"/>
</dbReference>
<keyword evidence="4" id="KW-0808">Transferase</keyword>
<evidence type="ECO:0000256" key="4">
    <source>
        <dbReference type="ARBA" id="ARBA00022679"/>
    </source>
</evidence>
<evidence type="ECO:0000256" key="6">
    <source>
        <dbReference type="SAM" id="Coils"/>
    </source>
</evidence>
<evidence type="ECO:0000256" key="5">
    <source>
        <dbReference type="ARBA" id="ARBA00022777"/>
    </source>
</evidence>
<dbReference type="CDD" id="cd00130">
    <property type="entry name" value="PAS"/>
    <property type="match status" value="4"/>
</dbReference>
<dbReference type="GO" id="GO:0000155">
    <property type="term" value="F:phosphorelay sensor kinase activity"/>
    <property type="evidence" value="ECO:0007669"/>
    <property type="project" value="InterPro"/>
</dbReference>
<dbReference type="EMBL" id="CP051682">
    <property type="protein sequence ID" value="QJD97634.1"/>
    <property type="molecule type" value="Genomic_DNA"/>
</dbReference>
<dbReference type="PROSITE" id="PS50113">
    <property type="entry name" value="PAC"/>
    <property type="match status" value="2"/>
</dbReference>
<dbReference type="SUPFAM" id="SSF55785">
    <property type="entry name" value="PYP-like sensor domain (PAS domain)"/>
    <property type="match status" value="5"/>
</dbReference>
<dbReference type="Gene3D" id="3.30.450.20">
    <property type="entry name" value="PAS domain"/>
    <property type="match status" value="5"/>
</dbReference>
<evidence type="ECO:0000256" key="7">
    <source>
        <dbReference type="SAM" id="Phobius"/>
    </source>
</evidence>
<dbReference type="InterPro" id="IPR001610">
    <property type="entry name" value="PAC"/>
</dbReference>
<dbReference type="InterPro" id="IPR003661">
    <property type="entry name" value="HisK_dim/P_dom"/>
</dbReference>
<dbReference type="CDD" id="cd00082">
    <property type="entry name" value="HisKA"/>
    <property type="match status" value="1"/>
</dbReference>
<evidence type="ECO:0000313" key="11">
    <source>
        <dbReference type="Proteomes" id="UP000503278"/>
    </source>
</evidence>
<keyword evidence="3" id="KW-0597">Phosphoprotein</keyword>
<feature type="domain" description="PAC" evidence="9">
    <location>
        <begin position="644"/>
        <end position="698"/>
    </location>
</feature>
<evidence type="ECO:0000259" key="9">
    <source>
        <dbReference type="PROSITE" id="PS50113"/>
    </source>
</evidence>
<gene>
    <name evidence="10" type="ORF">HH214_18000</name>
</gene>
<dbReference type="PANTHER" id="PTHR43304">
    <property type="entry name" value="PHYTOCHROME-LIKE PROTEIN CPH1"/>
    <property type="match status" value="1"/>
</dbReference>
<evidence type="ECO:0000256" key="2">
    <source>
        <dbReference type="ARBA" id="ARBA00012438"/>
    </source>
</evidence>
<reference evidence="10 11" key="1">
    <citation type="submission" date="2020-04" db="EMBL/GenBank/DDBJ databases">
        <title>Genome sequencing of novel species.</title>
        <authorList>
            <person name="Heo J."/>
            <person name="Kim S.-J."/>
            <person name="Kim J.-S."/>
            <person name="Hong S.-B."/>
            <person name="Kwon S.-W."/>
        </authorList>
    </citation>
    <scope>NUCLEOTIDE SEQUENCE [LARGE SCALE GENOMIC DNA]</scope>
    <source>
        <strain evidence="10 11">F39-2</strain>
    </source>
</reference>
<dbReference type="InterPro" id="IPR035965">
    <property type="entry name" value="PAS-like_dom_sf"/>
</dbReference>
<proteinExistence type="predicted"/>
<dbReference type="PANTHER" id="PTHR43304:SF1">
    <property type="entry name" value="PAC DOMAIN-CONTAINING PROTEIN"/>
    <property type="match status" value="1"/>
</dbReference>
<dbReference type="EC" id="2.7.13.3" evidence="2"/>
<name>A0A7L5E763_9SPHI</name>
<dbReference type="Pfam" id="PF08447">
    <property type="entry name" value="PAS_3"/>
    <property type="match status" value="2"/>
</dbReference>
<feature type="coiled-coil region" evidence="6">
    <location>
        <begin position="186"/>
        <end position="213"/>
    </location>
</feature>
<dbReference type="InterPro" id="IPR013655">
    <property type="entry name" value="PAS_fold_3"/>
</dbReference>
<dbReference type="RefSeq" id="WP_169609985.1">
    <property type="nucleotide sequence ID" value="NZ_CP051682.1"/>
</dbReference>
<feature type="domain" description="PAS" evidence="8">
    <location>
        <begin position="572"/>
        <end position="616"/>
    </location>
</feature>
<comment type="catalytic activity">
    <reaction evidence="1">
        <text>ATP + protein L-histidine = ADP + protein N-phospho-L-histidine.</text>
        <dbReference type="EC" id="2.7.13.3"/>
    </reaction>
</comment>
<evidence type="ECO:0000256" key="3">
    <source>
        <dbReference type="ARBA" id="ARBA00022553"/>
    </source>
</evidence>
<sequence length="773" mass="89484">MKSGAFRIAVIYLTISILWIIISDQLLFIFQEHLSSSVYLFLNSIKDVLSIIVAGVSIIKLISLNDKELISSEKQYRLLFEDNVMPMWIYDQVTLKFISVNNAAIQKYGYSKEEFSKMTLLDIRPVEDIERMIDDTRKATIKVRQSGVWVHIKADGTQIMVAISSQAISFENKSHVMVTAQDVTEKVIYEQKLQSLNNDLAEEKAKLSETQKIAKIGGWEFYPENKQLFWSDEVYAITMTQPDTDVNLYELYFNHLHPDDHALAINALELLLSTGEPMDFVHRYNLPDGRLRYVRQLAKLEHKSGTPCRVIGSMQDITELKLLELEKNKYLVSLEDTLSSINEGFYALNKDLVFTKVNKKFELETGMSNIYIVGKELKTAFPGIEERITYEQYEKVLRERVPVKFEAYWQYINKWHDVAAYPTEDGIVVYYNDISERKERDLQLKHALERYNIVAKATQDVIYEYDVEQGTVCYNTSLAHLIQDTTGGIGNNIEDWRSLIHPEDVQAVVQTQKQIIQQGDTNWGCEYRINCGEGTYKYIFDQGYFMYNEDGKPVKLIGAVKDIDAIKRANEENRRLAEIITKVNNMIVVTDTNQRITWVNKAFEDYTGYKFEQVVGHEPKLFLGGDKIPAKTIEYIVERRKKLETFTLDIMHHLKTGTTQWVNIEYTPLFNNCGMHTGYIAVHKNITERKEKEERIKQQNKMLQEIAWLSSHEIRKPVASILGLSNLINEVQTVEEKEEVIQLVQQCAQDLDQVVHHITNEVISKAYVDRVDS</sequence>
<dbReference type="SMART" id="SM00091">
    <property type="entry name" value="PAS"/>
    <property type="match status" value="4"/>
</dbReference>
<dbReference type="InterPro" id="IPR000700">
    <property type="entry name" value="PAS-assoc_C"/>
</dbReference>
<keyword evidence="7" id="KW-0812">Transmembrane</keyword>
<dbReference type="Pfam" id="PF13426">
    <property type="entry name" value="PAS_9"/>
    <property type="match status" value="2"/>
</dbReference>
<dbReference type="Gene3D" id="1.10.287.130">
    <property type="match status" value="1"/>
</dbReference>
<evidence type="ECO:0000256" key="1">
    <source>
        <dbReference type="ARBA" id="ARBA00000085"/>
    </source>
</evidence>
<feature type="domain" description="PAC" evidence="9">
    <location>
        <begin position="523"/>
        <end position="575"/>
    </location>
</feature>